<dbReference type="BioCyc" id="SYNEL:SYNPCC7942_0069-MONOMER"/>
<dbReference type="RefSeq" id="WP_011377428.1">
    <property type="nucleotide sequence ID" value="NC_007604.1"/>
</dbReference>
<dbReference type="PaxDb" id="1140-Synpcc7942_0069"/>
<accession>Q31S68</accession>
<dbReference type="EMBL" id="CP000100">
    <property type="protein sequence ID" value="ABB56101.1"/>
    <property type="molecule type" value="Genomic_DNA"/>
</dbReference>
<name>Q31S68_SYNE7</name>
<reference evidence="2" key="1">
    <citation type="submission" date="2005-08" db="EMBL/GenBank/DDBJ databases">
        <title>Complete sequence of chromosome 1 of Synechococcus elongatus PCC 7942.</title>
        <authorList>
            <consortium name="US DOE Joint Genome Institute"/>
            <person name="Copeland A."/>
            <person name="Lucas S."/>
            <person name="Lapidus A."/>
            <person name="Barry K."/>
            <person name="Detter J.C."/>
            <person name="Glavina T."/>
            <person name="Hammon N."/>
            <person name="Israni S."/>
            <person name="Pitluck S."/>
            <person name="Schmutz J."/>
            <person name="Larimer F."/>
            <person name="Land M."/>
            <person name="Kyrpides N."/>
            <person name="Lykidis A."/>
            <person name="Richardson P."/>
        </authorList>
    </citation>
    <scope>NUCLEOTIDE SEQUENCE [LARGE SCALE GENOMIC DNA]</scope>
    <source>
        <strain evidence="2">ATCC 33912 / PCC 7942 / FACHB-805</strain>
    </source>
</reference>
<gene>
    <name evidence="1" type="ordered locus">Synpcc7942_0069</name>
</gene>
<dbReference type="AlphaFoldDB" id="Q31S68"/>
<protein>
    <submittedName>
        <fullName evidence="1">Uncharacterized protein</fullName>
    </submittedName>
</protein>
<dbReference type="KEGG" id="syf:Synpcc7942_0069"/>
<dbReference type="Proteomes" id="UP000889800">
    <property type="component" value="Chromosome"/>
</dbReference>
<dbReference type="STRING" id="1140.Synpcc7942_0069"/>
<sequence>MSQEQECRFVERVLNARLRQVGQQISAAEVESLLALSEIQRLIQMGYQFCDRLQQFASSQQRPPLDCLGEVALSCGMPADLGIAAYETLTAPRPHSIP</sequence>
<evidence type="ECO:0000313" key="1">
    <source>
        <dbReference type="EMBL" id="ABB56101.1"/>
    </source>
</evidence>
<organism evidence="1 2">
    <name type="scientific">Synechococcus elongatus (strain ATCC 33912 / PCC 7942 / FACHB-805)</name>
    <name type="common">Anacystis nidulans R2</name>
    <dbReference type="NCBI Taxonomy" id="1140"/>
    <lineage>
        <taxon>Bacteria</taxon>
        <taxon>Bacillati</taxon>
        <taxon>Cyanobacteriota</taxon>
        <taxon>Cyanophyceae</taxon>
        <taxon>Synechococcales</taxon>
        <taxon>Synechococcaceae</taxon>
        <taxon>Synechococcus</taxon>
    </lineage>
</organism>
<evidence type="ECO:0000313" key="2">
    <source>
        <dbReference type="Proteomes" id="UP000889800"/>
    </source>
</evidence>
<dbReference type="GeneID" id="72428877"/>
<proteinExistence type="predicted"/>
<dbReference type="HOGENOM" id="CLU_2332611_0_0_3"/>
<keyword evidence="2" id="KW-1185">Reference proteome</keyword>